<dbReference type="EMBL" id="CM000761">
    <property type="protein sequence ID" value="OQU89964.1"/>
    <property type="molecule type" value="Genomic_DNA"/>
</dbReference>
<evidence type="ECO:0000256" key="5">
    <source>
        <dbReference type="ARBA" id="ARBA00022860"/>
    </source>
</evidence>
<dbReference type="CDD" id="cd23767">
    <property type="entry name" value="IQCD"/>
    <property type="match status" value="2"/>
</dbReference>
<accession>A0A1B6QE93</accession>
<dbReference type="InterPro" id="IPR002110">
    <property type="entry name" value="Ankyrin_rpt"/>
</dbReference>
<feature type="region of interest" description="Disordered" evidence="12">
    <location>
        <begin position="299"/>
        <end position="318"/>
    </location>
</feature>
<feature type="compositionally biased region" description="Polar residues" evidence="12">
    <location>
        <begin position="240"/>
        <end position="261"/>
    </location>
</feature>
<dbReference type="GO" id="GO:0005516">
    <property type="term" value="F:calmodulin binding"/>
    <property type="evidence" value="ECO:0007669"/>
    <property type="project" value="UniProtKB-KW"/>
</dbReference>
<evidence type="ECO:0000256" key="1">
    <source>
        <dbReference type="ARBA" id="ARBA00004123"/>
    </source>
</evidence>
<dbReference type="SMART" id="SM01076">
    <property type="entry name" value="CG-1"/>
    <property type="match status" value="1"/>
</dbReference>
<dbReference type="Pfam" id="PF12796">
    <property type="entry name" value="Ank_2"/>
    <property type="match status" value="1"/>
</dbReference>
<feature type="region of interest" description="Disordered" evidence="12">
    <location>
        <begin position="176"/>
        <end position="213"/>
    </location>
</feature>
<keyword evidence="10" id="KW-0539">Nucleus</keyword>
<dbReference type="SMART" id="SM00015">
    <property type="entry name" value="IQ"/>
    <property type="match status" value="3"/>
</dbReference>
<evidence type="ECO:0000256" key="4">
    <source>
        <dbReference type="ARBA" id="ARBA00022837"/>
    </source>
</evidence>
<dbReference type="PANTHER" id="PTHR23335:SF3">
    <property type="entry name" value="CALMODULIN-BINDING TRANSCRIPTION ACTIVATOR 5"/>
    <property type="match status" value="1"/>
</dbReference>
<dbReference type="SUPFAM" id="SSF81296">
    <property type="entry name" value="E set domains"/>
    <property type="match status" value="1"/>
</dbReference>
<keyword evidence="5" id="KW-0112">Calmodulin-binding</keyword>
<keyword evidence="4" id="KW-0106">Calcium</keyword>
<evidence type="ECO:0000256" key="11">
    <source>
        <dbReference type="PROSITE-ProRule" id="PRU00023"/>
    </source>
</evidence>
<keyword evidence="7" id="KW-0238">DNA-binding</keyword>
<dbReference type="FunCoup" id="A0A1B6QE93">
    <property type="interactions" value="426"/>
</dbReference>
<keyword evidence="6 11" id="KW-0040">ANK repeat</keyword>
<evidence type="ECO:0000313" key="14">
    <source>
        <dbReference type="EMBL" id="KXG36244.1"/>
    </source>
</evidence>
<dbReference type="InterPro" id="IPR005559">
    <property type="entry name" value="CG-1_dom"/>
</dbReference>
<dbReference type="Pfam" id="PF00612">
    <property type="entry name" value="IQ"/>
    <property type="match status" value="3"/>
</dbReference>
<dbReference type="GO" id="GO:0003690">
    <property type="term" value="F:double-stranded DNA binding"/>
    <property type="evidence" value="ECO:0000318"/>
    <property type="project" value="GO_Central"/>
</dbReference>
<dbReference type="OrthoDB" id="407555at2759"/>
<reference evidence="14 15" key="1">
    <citation type="journal article" date="2009" name="Nature">
        <title>The Sorghum bicolor genome and the diversification of grasses.</title>
        <authorList>
            <person name="Paterson A.H."/>
            <person name="Bowers J.E."/>
            <person name="Bruggmann R."/>
            <person name="Dubchak I."/>
            <person name="Grimwood J."/>
            <person name="Gundlach H."/>
            <person name="Haberer G."/>
            <person name="Hellsten U."/>
            <person name="Mitros T."/>
            <person name="Poliakov A."/>
            <person name="Schmutz J."/>
            <person name="Spannagl M."/>
            <person name="Tang H."/>
            <person name="Wang X."/>
            <person name="Wicker T."/>
            <person name="Bharti A.K."/>
            <person name="Chapman J."/>
            <person name="Feltus F.A."/>
            <person name="Gowik U."/>
            <person name="Grigoriev I.V."/>
            <person name="Lyons E."/>
            <person name="Maher C.A."/>
            <person name="Martis M."/>
            <person name="Narechania A."/>
            <person name="Otillar R.P."/>
            <person name="Penning B.W."/>
            <person name="Salamov A.A."/>
            <person name="Wang Y."/>
            <person name="Zhang L."/>
            <person name="Carpita N.C."/>
            <person name="Freeling M."/>
            <person name="Gingle A.R."/>
            <person name="Hash C.T."/>
            <person name="Keller B."/>
            <person name="Klein P."/>
            <person name="Kresovich S."/>
            <person name="McCann M.C."/>
            <person name="Ming R."/>
            <person name="Peterson D.G."/>
            <person name="Mehboob-ur-Rahman"/>
            <person name="Ware D."/>
            <person name="Westhoff P."/>
            <person name="Mayer K.F."/>
            <person name="Messing J."/>
            <person name="Rokhsar D.S."/>
        </authorList>
    </citation>
    <scope>NUCLEOTIDE SEQUENCE [LARGE SCALE GENOMIC DNA]</scope>
    <source>
        <strain evidence="15">cv. BTx623</strain>
    </source>
</reference>
<reference evidence="15" key="3">
    <citation type="journal article" date="2018" name="Plant J.">
        <title>The Sorghum bicolor reference genome: improved assembly, gene annotations, a transcriptome atlas, and signatures of genome organization.</title>
        <authorList>
            <person name="McCormick R.F."/>
            <person name="Truong S.K."/>
            <person name="Sreedasyam A."/>
            <person name="Jenkins J."/>
            <person name="Shu S."/>
            <person name="Sims D."/>
            <person name="Kennedy M."/>
            <person name="Amirebrahimi M."/>
            <person name="Weers B.D."/>
            <person name="McKinley B."/>
            <person name="Mattison A."/>
            <person name="Morishige D.T."/>
            <person name="Grimwood J."/>
            <person name="Schmutz J."/>
            <person name="Mullet J.E."/>
        </authorList>
    </citation>
    <scope>NUCLEOTIDE SEQUENCE [LARGE SCALE GENOMIC DNA]</scope>
    <source>
        <strain evidence="15">cv. BTx623</strain>
    </source>
</reference>
<evidence type="ECO:0000256" key="7">
    <source>
        <dbReference type="ARBA" id="ARBA00023125"/>
    </source>
</evidence>
<dbReference type="OMA" id="LKHQGDQ"/>
<feature type="region of interest" description="Disordered" evidence="12">
    <location>
        <begin position="239"/>
        <end position="261"/>
    </location>
</feature>
<gene>
    <name evidence="14" type="ORF">SORBI_3002G306000</name>
</gene>
<feature type="repeat" description="ANK" evidence="11">
    <location>
        <begin position="607"/>
        <end position="639"/>
    </location>
</feature>
<dbReference type="GO" id="GO:0005634">
    <property type="term" value="C:nucleus"/>
    <property type="evidence" value="ECO:0000318"/>
    <property type="project" value="GO_Central"/>
</dbReference>
<reference evidence="14" key="2">
    <citation type="submission" date="2017-02" db="EMBL/GenBank/DDBJ databases">
        <title>WGS assembly of Sorghum bicolor.</title>
        <authorList>
            <person name="Paterson A."/>
            <person name="Mullet J."/>
            <person name="Bowers J."/>
            <person name="Bruggmann R."/>
            <person name="Dubchak I."/>
            <person name="Grimwood J."/>
            <person name="Gundlach H."/>
            <person name="Haberer G."/>
            <person name="Hellsten U."/>
            <person name="Mitros T."/>
            <person name="Poliakov A."/>
            <person name="Schmutz J."/>
            <person name="Spannagl M."/>
            <person name="Tang H."/>
            <person name="Wang X."/>
            <person name="Wicker T."/>
            <person name="Bharti A."/>
            <person name="Chapman J."/>
            <person name="Feltus F."/>
            <person name="Gowik U."/>
            <person name="Grigoriev I."/>
            <person name="Lyons E."/>
            <person name="Maher C."/>
            <person name="Martis M."/>
            <person name="Narechania A."/>
            <person name="Otillar R."/>
            <person name="Penning B."/>
            <person name="Salamov A."/>
            <person name="Wang Y."/>
            <person name="Zhang L."/>
            <person name="Carpita N."/>
            <person name="Freeling M."/>
            <person name="Gingle A."/>
            <person name="Hash C."/>
            <person name="Keller B."/>
            <person name="Klein P."/>
            <person name="Kresovich S."/>
            <person name="Mccann M."/>
            <person name="Ming R."/>
            <person name="Peterson D."/>
            <person name="Rahman M."/>
            <person name="Ware D."/>
            <person name="Westhoff P."/>
            <person name="Mayer K."/>
            <person name="Messing J."/>
            <person name="Sims D."/>
            <person name="Jenkins J."/>
            <person name="Shu S."/>
            <person name="Rokhsar D."/>
        </authorList>
    </citation>
    <scope>NUCLEOTIDE SEQUENCE</scope>
</reference>
<evidence type="ECO:0000256" key="10">
    <source>
        <dbReference type="ARBA" id="ARBA00023242"/>
    </source>
</evidence>
<dbReference type="PROSITE" id="PS50088">
    <property type="entry name" value="ANK_REPEAT"/>
    <property type="match status" value="1"/>
</dbReference>
<protein>
    <recommendedName>
        <fullName evidence="13">CG-1 domain-containing protein</fullName>
    </recommendedName>
</protein>
<evidence type="ECO:0000256" key="6">
    <source>
        <dbReference type="ARBA" id="ARBA00023043"/>
    </source>
</evidence>
<dbReference type="FunFam" id="1.25.40.20:FF:000150">
    <property type="entry name" value="calmodulin-binding transcription activator 5"/>
    <property type="match status" value="1"/>
</dbReference>
<dbReference type="InterPro" id="IPR000048">
    <property type="entry name" value="IQ_motif_EF-hand-BS"/>
</dbReference>
<dbReference type="GO" id="GO:0006357">
    <property type="term" value="P:regulation of transcription by RNA polymerase II"/>
    <property type="evidence" value="ECO:0000318"/>
    <property type="project" value="GO_Central"/>
</dbReference>
<dbReference type="Gramene" id="KXG36244">
    <property type="protein sequence ID" value="KXG36244"/>
    <property type="gene ID" value="SORBI_3002G306000"/>
</dbReference>
<dbReference type="PANTHER" id="PTHR23335">
    <property type="entry name" value="CALMODULIN-BINDING TRANSCRIPTION ACTIVATOR CAMTA"/>
    <property type="match status" value="1"/>
</dbReference>
<dbReference type="InterPro" id="IPR013783">
    <property type="entry name" value="Ig-like_fold"/>
</dbReference>
<dbReference type="Gene3D" id="1.25.40.20">
    <property type="entry name" value="Ankyrin repeat-containing domain"/>
    <property type="match status" value="1"/>
</dbReference>
<feature type="domain" description="CG-1" evidence="13">
    <location>
        <begin position="27"/>
        <end position="153"/>
    </location>
</feature>
<name>A0A1B6QE93_SORBI</name>
<comment type="subcellular location">
    <subcellularLocation>
        <location evidence="1">Nucleus</location>
    </subcellularLocation>
</comment>
<evidence type="ECO:0000256" key="8">
    <source>
        <dbReference type="ARBA" id="ARBA00023159"/>
    </source>
</evidence>
<evidence type="ECO:0000256" key="3">
    <source>
        <dbReference type="ARBA" id="ARBA00022737"/>
    </source>
</evidence>
<dbReference type="Pfam" id="PF03859">
    <property type="entry name" value="CG-1"/>
    <property type="match status" value="1"/>
</dbReference>
<keyword evidence="8" id="KW-0010">Activator</keyword>
<dbReference type="AlphaFoldDB" id="A0A1B6QE93"/>
<dbReference type="Gene3D" id="1.20.5.190">
    <property type="match status" value="1"/>
</dbReference>
<feature type="compositionally biased region" description="Polar residues" evidence="12">
    <location>
        <begin position="176"/>
        <end position="190"/>
    </location>
</feature>
<evidence type="ECO:0000256" key="12">
    <source>
        <dbReference type="SAM" id="MobiDB-lite"/>
    </source>
</evidence>
<dbReference type="eggNOG" id="KOG0520">
    <property type="taxonomic scope" value="Eukaryota"/>
</dbReference>
<evidence type="ECO:0000256" key="2">
    <source>
        <dbReference type="ARBA" id="ARBA00008267"/>
    </source>
</evidence>
<dbReference type="PROSITE" id="PS50297">
    <property type="entry name" value="ANK_REP_REGION"/>
    <property type="match status" value="1"/>
</dbReference>
<keyword evidence="15" id="KW-1185">Reference proteome</keyword>
<sequence>MAGGAGGRDPLVASEIHGFLTSADLNFDKLMMEAGTRWFRPNEIYAVLANYARFKVHAQPIDKPISGTVVLYDRKVVRNFRKDGHNWKKKKDGKTVQEAHEKLKIGNEEKVHVYYARGEDDPNFFRRCYWLLDKELERIVLVHYRQTSEENALPPPHAEAEVAEVPPINMAHYTSPLTSTDSASAHTELSSVAAAPEINSNGGRAISSETDDHGSSLESFWADLLESSMKNDTPIGASSCGGSLASNQQTNNGTRDSGNNILHANATSNAIFAPTTNVVSEAYANPGHNQASENYFGSLKHQANNSPSLLTSDLDSQSKQHANSLMKAPVYGNMPNDVPARQNSLGLWKYLDDDISLENNPSSGILPTEQVTDERPFHITDISSEWAYCTEETKVLVVGYFHENYKHLAGTNLFCVIGDQCVVANIVQTGVYRLIVRPHVPGQVNLYLTLDGKTPISEVLSFDYRMVPDSQILADDEPQKSKLQMQMRLARLLFTTNKKKMAPKFLVEGTKVSNLLSVSAEKEWMDLLKFGSDSKGTYVPAIEGLLELVLRNRLQEWLVEKVIEGQKSTDRDDLGQGPIHLCSFLGYTWAIRLFSLSGFSLDFRDSSGWTALHWAAYYGREKMVAALLSAGANPSLVTDPTHDDPGGYTAADLAARQGYDGLAAYLAEKGLTAHFEAMSLSKDKRSTSRTQSLKQNTMEFENLSEQELCLRESLAAYRNAADAANNIQAALRERTLKLQTKAIQLANPETEAASIVAAMRIQHAFRNYNRKKMMRAAARIQSHFRTWQIRRNFMNMRRQAIKIQAAYRGHQVRRQYRKVLWSVGVVEKAILRWRKKRKGLRGIATGMPVEMATDAEAASTAEEDYYQVGRQQAEDRFNRSVVRVQALFRSHRAQQEYRRMKVAHEEAKVEFSQN</sequence>
<evidence type="ECO:0000313" key="15">
    <source>
        <dbReference type="Proteomes" id="UP000000768"/>
    </source>
</evidence>
<dbReference type="Gramene" id="OQU89964">
    <property type="protein sequence ID" value="OQU89964"/>
    <property type="gene ID" value="SORBI_3002G306000"/>
</dbReference>
<dbReference type="STRING" id="4558.A0A1B6QE93"/>
<dbReference type="SUPFAM" id="SSF48403">
    <property type="entry name" value="Ankyrin repeat"/>
    <property type="match status" value="1"/>
</dbReference>
<organism evidence="14 15">
    <name type="scientific">Sorghum bicolor</name>
    <name type="common">Sorghum</name>
    <name type="synonym">Sorghum vulgare</name>
    <dbReference type="NCBI Taxonomy" id="4558"/>
    <lineage>
        <taxon>Eukaryota</taxon>
        <taxon>Viridiplantae</taxon>
        <taxon>Streptophyta</taxon>
        <taxon>Embryophyta</taxon>
        <taxon>Tracheophyta</taxon>
        <taxon>Spermatophyta</taxon>
        <taxon>Magnoliopsida</taxon>
        <taxon>Liliopsida</taxon>
        <taxon>Poales</taxon>
        <taxon>Poaceae</taxon>
        <taxon>PACMAD clade</taxon>
        <taxon>Panicoideae</taxon>
        <taxon>Andropogonodae</taxon>
        <taxon>Andropogoneae</taxon>
        <taxon>Sorghinae</taxon>
        <taxon>Sorghum</taxon>
    </lineage>
</organism>
<dbReference type="SMART" id="SM00248">
    <property type="entry name" value="ANK"/>
    <property type="match status" value="2"/>
</dbReference>
<dbReference type="EMBL" id="CM000761">
    <property type="protein sequence ID" value="KXG36244.1"/>
    <property type="molecule type" value="Genomic_DNA"/>
</dbReference>
<dbReference type="InterPro" id="IPR014756">
    <property type="entry name" value="Ig_E-set"/>
</dbReference>
<proteinExistence type="inferred from homology"/>
<evidence type="ECO:0000259" key="13">
    <source>
        <dbReference type="PROSITE" id="PS51437"/>
    </source>
</evidence>
<comment type="similarity">
    <text evidence="2">Belongs to the CAMTA family.</text>
</comment>
<dbReference type="Proteomes" id="UP000000768">
    <property type="component" value="Chromosome 2"/>
</dbReference>
<keyword evidence="9" id="KW-0804">Transcription</keyword>
<dbReference type="GO" id="GO:0003712">
    <property type="term" value="F:transcription coregulator activity"/>
    <property type="evidence" value="ECO:0000318"/>
    <property type="project" value="GO_Central"/>
</dbReference>
<dbReference type="PROSITE" id="PS51437">
    <property type="entry name" value="CG_1"/>
    <property type="match status" value="1"/>
</dbReference>
<evidence type="ECO:0000256" key="9">
    <source>
        <dbReference type="ARBA" id="ARBA00023163"/>
    </source>
</evidence>
<dbReference type="InterPro" id="IPR036770">
    <property type="entry name" value="Ankyrin_rpt-contain_sf"/>
</dbReference>
<dbReference type="PROSITE" id="PS50096">
    <property type="entry name" value="IQ"/>
    <property type="match status" value="3"/>
</dbReference>
<keyword evidence="3" id="KW-0677">Repeat</keyword>
<dbReference type="InParanoid" id="A0A1B6QE93"/>
<dbReference type="Gene3D" id="2.60.40.10">
    <property type="entry name" value="Immunoglobulins"/>
    <property type="match status" value="1"/>
</dbReference>
<dbReference type="SUPFAM" id="SSF52540">
    <property type="entry name" value="P-loop containing nucleoside triphosphate hydrolases"/>
    <property type="match status" value="1"/>
</dbReference>
<dbReference type="InterPro" id="IPR027417">
    <property type="entry name" value="P-loop_NTPase"/>
</dbReference>